<evidence type="ECO:0000256" key="7">
    <source>
        <dbReference type="RuleBase" id="RU364069"/>
    </source>
</evidence>
<name>A0AAW3WQ48_SERFO</name>
<feature type="active site" description="Proton donor" evidence="5">
    <location>
        <position position="131"/>
    </location>
</feature>
<reference evidence="8" key="1">
    <citation type="submission" date="2020-08" db="EMBL/GenBank/DDBJ databases">
        <title>Food and environmental bacterial isolates.</title>
        <authorList>
            <person name="Richter L."/>
            <person name="Du Plessis E.M."/>
            <person name="Duvenage S."/>
            <person name="Allam M."/>
            <person name="Korsten L."/>
        </authorList>
    </citation>
    <scope>NUCLEOTIDE SEQUENCE</scope>
    <source>
        <strain evidence="8">UPMP2127</strain>
    </source>
</reference>
<accession>A0AAW3WQ48</accession>
<dbReference type="GO" id="GO:0000271">
    <property type="term" value="P:polysaccharide biosynthetic process"/>
    <property type="evidence" value="ECO:0007669"/>
    <property type="project" value="TreeGrafter"/>
</dbReference>
<dbReference type="Proteomes" id="UP000659084">
    <property type="component" value="Unassembled WGS sequence"/>
</dbReference>
<comment type="pathway">
    <text evidence="7">Carbohydrate biosynthesis; dTDP-L-rhamnose biosynthesis.</text>
</comment>
<dbReference type="PANTHER" id="PTHR21047">
    <property type="entry name" value="DTDP-6-DEOXY-D-GLUCOSE-3,5 EPIMERASE"/>
    <property type="match status" value="1"/>
</dbReference>
<dbReference type="GO" id="GO:0008830">
    <property type="term" value="F:dTDP-4-dehydrorhamnose 3,5-epimerase activity"/>
    <property type="evidence" value="ECO:0007669"/>
    <property type="project" value="UniProtKB-UniRule"/>
</dbReference>
<dbReference type="EMBL" id="JACNYO010000010">
    <property type="protein sequence ID" value="MBC3212859.1"/>
    <property type="molecule type" value="Genomic_DNA"/>
</dbReference>
<dbReference type="PANTHER" id="PTHR21047:SF2">
    <property type="entry name" value="THYMIDINE DIPHOSPHO-4-KETO-RHAMNOSE 3,5-EPIMERASE"/>
    <property type="match status" value="1"/>
</dbReference>
<sequence length="177" mass="20159">MQVTDTKIHGVKIIQPKVFGDARGFFLETFEKKRYQEMLDIDLDFVQDNHSRSSYGVLRGLHFQKVNPQGKLVRVVRGEVFDVVVDIRPDSPTFGTWEGVILSEENKTQFWIPPGLAHGFVVLSDTADFEYKCTDYYNPAEEGCLLWNDPAVGIEWPIANPLLSEKDKLGKLLKELA</sequence>
<dbReference type="Gene3D" id="2.60.120.10">
    <property type="entry name" value="Jelly Rolls"/>
    <property type="match status" value="1"/>
</dbReference>
<protein>
    <recommendedName>
        <fullName evidence="4 7">dTDP-4-dehydrorhamnose 3,5-epimerase</fullName>
        <ecNumber evidence="3 7">5.1.3.13</ecNumber>
    </recommendedName>
    <alternativeName>
        <fullName evidence="7">Thymidine diphospho-4-keto-rhamnose 3,5-epimerase</fullName>
    </alternativeName>
</protein>
<dbReference type="InterPro" id="IPR014710">
    <property type="entry name" value="RmlC-like_jellyroll"/>
</dbReference>
<evidence type="ECO:0000256" key="1">
    <source>
        <dbReference type="ARBA" id="ARBA00001298"/>
    </source>
</evidence>
<proteinExistence type="inferred from homology"/>
<dbReference type="GO" id="GO:0019305">
    <property type="term" value="P:dTDP-rhamnose biosynthetic process"/>
    <property type="evidence" value="ECO:0007669"/>
    <property type="project" value="UniProtKB-UniRule"/>
</dbReference>
<evidence type="ECO:0000256" key="5">
    <source>
        <dbReference type="PIRSR" id="PIRSR600888-1"/>
    </source>
</evidence>
<dbReference type="Pfam" id="PF00908">
    <property type="entry name" value="dTDP_sugar_isom"/>
    <property type="match status" value="1"/>
</dbReference>
<dbReference type="InterPro" id="IPR011051">
    <property type="entry name" value="RmlC_Cupin_sf"/>
</dbReference>
<evidence type="ECO:0000256" key="6">
    <source>
        <dbReference type="PIRSR" id="PIRSR600888-3"/>
    </source>
</evidence>
<evidence type="ECO:0000256" key="2">
    <source>
        <dbReference type="ARBA" id="ARBA00001997"/>
    </source>
</evidence>
<comment type="similarity">
    <text evidence="7">Belongs to the dTDP-4-dehydrorhamnose 3,5-epimerase family.</text>
</comment>
<evidence type="ECO:0000313" key="9">
    <source>
        <dbReference type="Proteomes" id="UP000659084"/>
    </source>
</evidence>
<dbReference type="EC" id="5.1.3.13" evidence="3 7"/>
<dbReference type="AlphaFoldDB" id="A0AAW3WQ48"/>
<gene>
    <name evidence="8" type="primary">rfbC</name>
    <name evidence="8" type="ORF">H8J20_11990</name>
</gene>
<evidence type="ECO:0000256" key="4">
    <source>
        <dbReference type="ARBA" id="ARBA00019595"/>
    </source>
</evidence>
<comment type="subunit">
    <text evidence="7">Homodimer.</text>
</comment>
<feature type="site" description="Participates in a stacking interaction with the thymidine ring of dTDP-4-oxo-6-deoxyglucose" evidence="6">
    <location>
        <position position="137"/>
    </location>
</feature>
<dbReference type="RefSeq" id="WP_071680801.1">
    <property type="nucleotide sequence ID" value="NZ_CP040182.1"/>
</dbReference>
<evidence type="ECO:0000313" key="8">
    <source>
        <dbReference type="EMBL" id="MBC3212859.1"/>
    </source>
</evidence>
<dbReference type="InterPro" id="IPR000888">
    <property type="entry name" value="RmlC-like"/>
</dbReference>
<dbReference type="NCBIfam" id="TIGR01221">
    <property type="entry name" value="rmlC"/>
    <property type="match status" value="1"/>
</dbReference>
<dbReference type="SUPFAM" id="SSF51182">
    <property type="entry name" value="RmlC-like cupins"/>
    <property type="match status" value="1"/>
</dbReference>
<dbReference type="CDD" id="cd00438">
    <property type="entry name" value="cupin_RmlC"/>
    <property type="match status" value="1"/>
</dbReference>
<dbReference type="GO" id="GO:0005829">
    <property type="term" value="C:cytosol"/>
    <property type="evidence" value="ECO:0007669"/>
    <property type="project" value="TreeGrafter"/>
</dbReference>
<organism evidence="8 9">
    <name type="scientific">Serratia fonticola</name>
    <dbReference type="NCBI Taxonomy" id="47917"/>
    <lineage>
        <taxon>Bacteria</taxon>
        <taxon>Pseudomonadati</taxon>
        <taxon>Pseudomonadota</taxon>
        <taxon>Gammaproteobacteria</taxon>
        <taxon>Enterobacterales</taxon>
        <taxon>Yersiniaceae</taxon>
        <taxon>Serratia</taxon>
    </lineage>
</organism>
<comment type="caution">
    <text evidence="8">The sequence shown here is derived from an EMBL/GenBank/DDBJ whole genome shotgun (WGS) entry which is preliminary data.</text>
</comment>
<comment type="catalytic activity">
    <reaction evidence="1 7">
        <text>dTDP-4-dehydro-6-deoxy-alpha-D-glucose = dTDP-4-dehydro-beta-L-rhamnose</text>
        <dbReference type="Rhea" id="RHEA:16969"/>
        <dbReference type="ChEBI" id="CHEBI:57649"/>
        <dbReference type="ChEBI" id="CHEBI:62830"/>
        <dbReference type="EC" id="5.1.3.13"/>
    </reaction>
</comment>
<keyword evidence="7 8" id="KW-0413">Isomerase</keyword>
<feature type="active site" description="Proton acceptor" evidence="5">
    <location>
        <position position="62"/>
    </location>
</feature>
<comment type="function">
    <text evidence="2 7">Catalyzes the epimerization of the C3' and C5'positions of dTDP-6-deoxy-D-xylo-4-hexulose, forming dTDP-6-deoxy-L-lyxo-4-hexulose.</text>
</comment>
<evidence type="ECO:0000256" key="3">
    <source>
        <dbReference type="ARBA" id="ARBA00012098"/>
    </source>
</evidence>